<name>D3F692_CONWI</name>
<gene>
    <name evidence="3" type="ordered locus">Cwoe_0329</name>
</gene>
<evidence type="ECO:0000313" key="3">
    <source>
        <dbReference type="EMBL" id="ADB48765.1"/>
    </source>
</evidence>
<protein>
    <submittedName>
        <fullName evidence="3">Activator of Hsp90 ATPase 1 family protein</fullName>
    </submittedName>
</protein>
<dbReference type="eggNOG" id="COG3832">
    <property type="taxonomic scope" value="Bacteria"/>
</dbReference>
<dbReference type="SUPFAM" id="SSF55961">
    <property type="entry name" value="Bet v1-like"/>
    <property type="match status" value="1"/>
</dbReference>
<dbReference type="HOGENOM" id="CLU_084739_0_0_11"/>
<evidence type="ECO:0000313" key="4">
    <source>
        <dbReference type="Proteomes" id="UP000008229"/>
    </source>
</evidence>
<reference evidence="3 4" key="1">
    <citation type="journal article" date="2010" name="Stand. Genomic Sci.">
        <title>Complete genome sequence of Conexibacter woesei type strain (ID131577).</title>
        <authorList>
            <person name="Pukall R."/>
            <person name="Lapidus A."/>
            <person name="Glavina Del Rio T."/>
            <person name="Copeland A."/>
            <person name="Tice H."/>
            <person name="Cheng J.-F."/>
            <person name="Lucas S."/>
            <person name="Chen F."/>
            <person name="Nolan M."/>
            <person name="Bruce D."/>
            <person name="Goodwin L."/>
            <person name="Pitluck S."/>
            <person name="Mavromatis K."/>
            <person name="Ivanova N."/>
            <person name="Ovchinnikova G."/>
            <person name="Pati A."/>
            <person name="Chen A."/>
            <person name="Palaniappan K."/>
            <person name="Land M."/>
            <person name="Hauser L."/>
            <person name="Chang Y.-J."/>
            <person name="Jeffries C.D."/>
            <person name="Chain P."/>
            <person name="Meincke L."/>
            <person name="Sims D."/>
            <person name="Brettin T."/>
            <person name="Detter J.C."/>
            <person name="Rohde M."/>
            <person name="Goeker M."/>
            <person name="Bristow J."/>
            <person name="Eisen J.A."/>
            <person name="Markowitz V."/>
            <person name="Kyrpides N.C."/>
            <person name="Klenk H.-P."/>
            <person name="Hugenholtz P."/>
        </authorList>
    </citation>
    <scope>NUCLEOTIDE SEQUENCE [LARGE SCALE GENOMIC DNA]</scope>
    <source>
        <strain evidence="4">DSM 14684 / CIP 108061 / JCM 11494 / NBRC 100937 / ID131577</strain>
    </source>
</reference>
<dbReference type="AlphaFoldDB" id="D3F692"/>
<organism evidence="3 4">
    <name type="scientific">Conexibacter woesei (strain DSM 14684 / CCUG 47730 / CIP 108061 / JCM 11494 / NBRC 100937 / ID131577)</name>
    <dbReference type="NCBI Taxonomy" id="469383"/>
    <lineage>
        <taxon>Bacteria</taxon>
        <taxon>Bacillati</taxon>
        <taxon>Actinomycetota</taxon>
        <taxon>Thermoleophilia</taxon>
        <taxon>Solirubrobacterales</taxon>
        <taxon>Conexibacteraceae</taxon>
        <taxon>Conexibacter</taxon>
    </lineage>
</organism>
<accession>D3F692</accession>
<dbReference type="Proteomes" id="UP000008229">
    <property type="component" value="Chromosome"/>
</dbReference>
<dbReference type="KEGG" id="cwo:Cwoe_0329"/>
<dbReference type="InterPro" id="IPR013538">
    <property type="entry name" value="ASHA1/2-like_C"/>
</dbReference>
<keyword evidence="4" id="KW-1185">Reference proteome</keyword>
<dbReference type="OrthoDB" id="8417725at2"/>
<dbReference type="STRING" id="469383.Cwoe_0329"/>
<dbReference type="InterPro" id="IPR023393">
    <property type="entry name" value="START-like_dom_sf"/>
</dbReference>
<sequence>MSEDDSRIVRVEVEVPGTPEQVWEAIATGPGIETWFVPAEVEEREGGEIVTHHGPFGDSRGVVTGWDPPRRFAYEERDWNPPEAVPPWATEIVVEARAGGTCVVRLASGIFSDGSDWADHIDPTEGGWRAGLANLRLYLTHFAGLPVSSMFVLSRTSAPTEPARTELLAALGLAGATVGDRINASAAAPALTGVVEQVTDELVVIRTELPAPGLVELFVHGWGGVTNVFVRAYLYGDSGPAAVAREQPAWEEWLAGRFPAVALRA</sequence>
<comment type="similarity">
    <text evidence="1">Belongs to the AHA1 family.</text>
</comment>
<feature type="domain" description="Activator of Hsp90 ATPase homologue 1/2-like C-terminal" evidence="2">
    <location>
        <begin position="18"/>
        <end position="139"/>
    </location>
</feature>
<evidence type="ECO:0000256" key="1">
    <source>
        <dbReference type="ARBA" id="ARBA00006817"/>
    </source>
</evidence>
<dbReference type="EMBL" id="CP001854">
    <property type="protein sequence ID" value="ADB48765.1"/>
    <property type="molecule type" value="Genomic_DNA"/>
</dbReference>
<proteinExistence type="inferred from homology"/>
<reference evidence="4" key="2">
    <citation type="submission" date="2010-01" db="EMBL/GenBank/DDBJ databases">
        <title>The complete genome of Conexibacter woesei DSM 14684.</title>
        <authorList>
            <consortium name="US DOE Joint Genome Institute (JGI-PGF)"/>
            <person name="Lucas S."/>
            <person name="Copeland A."/>
            <person name="Lapidus A."/>
            <person name="Glavina del Rio T."/>
            <person name="Dalin E."/>
            <person name="Tice H."/>
            <person name="Bruce D."/>
            <person name="Goodwin L."/>
            <person name="Pitluck S."/>
            <person name="Kyrpides N."/>
            <person name="Mavromatis K."/>
            <person name="Ivanova N."/>
            <person name="Mikhailova N."/>
            <person name="Chertkov O."/>
            <person name="Brettin T."/>
            <person name="Detter J.C."/>
            <person name="Han C."/>
            <person name="Larimer F."/>
            <person name="Land M."/>
            <person name="Hauser L."/>
            <person name="Markowitz V."/>
            <person name="Cheng J.-F."/>
            <person name="Hugenholtz P."/>
            <person name="Woyke T."/>
            <person name="Wu D."/>
            <person name="Pukall R."/>
            <person name="Steenblock K."/>
            <person name="Schneider S."/>
            <person name="Klenk H.-P."/>
            <person name="Eisen J.A."/>
        </authorList>
    </citation>
    <scope>NUCLEOTIDE SEQUENCE [LARGE SCALE GENOMIC DNA]</scope>
    <source>
        <strain evidence="4">DSM 14684 / CIP 108061 / JCM 11494 / NBRC 100937 / ID131577</strain>
    </source>
</reference>
<dbReference type="RefSeq" id="WP_012931818.1">
    <property type="nucleotide sequence ID" value="NC_013739.1"/>
</dbReference>
<evidence type="ECO:0000259" key="2">
    <source>
        <dbReference type="Pfam" id="PF08327"/>
    </source>
</evidence>
<dbReference type="Pfam" id="PF08327">
    <property type="entry name" value="AHSA1"/>
    <property type="match status" value="1"/>
</dbReference>
<dbReference type="CDD" id="cd07814">
    <property type="entry name" value="SRPBCC_CalC_Aha1-like"/>
    <property type="match status" value="1"/>
</dbReference>
<dbReference type="Gene3D" id="3.30.530.20">
    <property type="match status" value="1"/>
</dbReference>